<organism evidence="1 2">
    <name type="scientific">Cohnella silvisoli</name>
    <dbReference type="NCBI Taxonomy" id="2873699"/>
    <lineage>
        <taxon>Bacteria</taxon>
        <taxon>Bacillati</taxon>
        <taxon>Bacillota</taxon>
        <taxon>Bacilli</taxon>
        <taxon>Bacillales</taxon>
        <taxon>Paenibacillaceae</taxon>
        <taxon>Cohnella</taxon>
    </lineage>
</organism>
<sequence>MKFRAVIELGGKTATGIQVPEEVIASLGASKRPPVLVTIGGYSYRSTVAPMGGRFMIPLSAEHRAGSGVAAGDEVDVDIELDTEPREIAVPSDFSEVLERNADAKMFFDGLSYSNKKRFVISIEEAKTAETREKRIAKAISMLNEGQV</sequence>
<dbReference type="EMBL" id="JASKHM010000010">
    <property type="protein sequence ID" value="MEQ4484193.1"/>
    <property type="molecule type" value="Genomic_DNA"/>
</dbReference>
<keyword evidence="2" id="KW-1185">Reference proteome</keyword>
<dbReference type="RefSeq" id="WP_232186576.1">
    <property type="nucleotide sequence ID" value="NZ_JAIOAP010000009.1"/>
</dbReference>
<proteinExistence type="predicted"/>
<dbReference type="Gene3D" id="2.40.30.100">
    <property type="entry name" value="AF2212/PG0164-like"/>
    <property type="match status" value="1"/>
</dbReference>
<dbReference type="InterPro" id="IPR015018">
    <property type="entry name" value="DUF1905"/>
</dbReference>
<comment type="caution">
    <text evidence="1">The sequence shown here is derived from an EMBL/GenBank/DDBJ whole genome shotgun (WGS) entry which is preliminary data.</text>
</comment>
<dbReference type="InterPro" id="IPR037079">
    <property type="entry name" value="AF2212/PG0164-like_sf"/>
</dbReference>
<dbReference type="Pfam" id="PF13376">
    <property type="entry name" value="OmdA"/>
    <property type="match status" value="1"/>
</dbReference>
<dbReference type="Pfam" id="PF08922">
    <property type="entry name" value="DUF1905"/>
    <property type="match status" value="1"/>
</dbReference>
<dbReference type="Proteomes" id="UP001493487">
    <property type="component" value="Unassembled WGS sequence"/>
</dbReference>
<accession>A0ABV1KX10</accession>
<name>A0ABV1KX10_9BACL</name>
<reference evidence="1 2" key="1">
    <citation type="journal article" date="2023" name="Genome Announc.">
        <title>Pan-Genome Analyses of the Genus Cohnella and Proposal of the Novel Species Cohnella silvisoli sp. nov., Isolated from Forest Soil.</title>
        <authorList>
            <person name="Wang C."/>
            <person name="Mao L."/>
            <person name="Bao G."/>
            <person name="Zhu H."/>
        </authorList>
    </citation>
    <scope>NUCLEOTIDE SEQUENCE [LARGE SCALE GENOMIC DNA]</scope>
    <source>
        <strain evidence="1 2">NL03-T5-1</strain>
    </source>
</reference>
<evidence type="ECO:0000313" key="2">
    <source>
        <dbReference type="Proteomes" id="UP001493487"/>
    </source>
</evidence>
<protein>
    <submittedName>
        <fullName evidence="1">YdeI/OmpD-associated family protein</fullName>
    </submittedName>
</protein>
<evidence type="ECO:0000313" key="1">
    <source>
        <dbReference type="EMBL" id="MEQ4484193.1"/>
    </source>
</evidence>
<dbReference type="SUPFAM" id="SSF141694">
    <property type="entry name" value="AF2212/PG0164-like"/>
    <property type="match status" value="1"/>
</dbReference>
<gene>
    <name evidence="1" type="ORF">QJS35_17490</name>
</gene>